<dbReference type="HAMAP" id="MF_00801">
    <property type="entry name" value="Endonuclease_5"/>
    <property type="match status" value="1"/>
</dbReference>
<dbReference type="AlphaFoldDB" id="A0A0W0W148"/>
<comment type="caution">
    <text evidence="7">The sequence shown here is derived from an EMBL/GenBank/DDBJ whole genome shotgun (WGS) entry which is preliminary data.</text>
</comment>
<keyword evidence="2 6" id="KW-0963">Cytoplasm</keyword>
<dbReference type="GO" id="GO:0043737">
    <property type="term" value="F:deoxyribonuclease V activity"/>
    <property type="evidence" value="ECO:0007669"/>
    <property type="project" value="UniProtKB-UniRule"/>
</dbReference>
<proteinExistence type="inferred from homology"/>
<evidence type="ECO:0000256" key="4">
    <source>
        <dbReference type="ARBA" id="ARBA00022759"/>
    </source>
</evidence>
<sequence>MNLINPPNLVINNRFNTQQAIHYQNEWSSLIRTEDIKTKIKTIAGLDIAYNVKNNQAFAIAVVIDAESFAVLEVTKATCPVEIPYRSGFLSFRELPSLAQAIDKLTIKPDLIVCDGQGMAHPRRFGLACHLGLAYDIPTIGCGKSKLYGSHEHPGKNRGDFSYLYDNKENIIGCVLRTRAQVNPVYISIGHKITLTAAREWILKLSPKYRIPETTRLADRLADEYKLASVVS</sequence>
<accession>A0A0W0W148</accession>
<dbReference type="InterPro" id="IPR007581">
    <property type="entry name" value="Endonuclease-V"/>
</dbReference>
<feature type="site" description="Interaction with target DNA" evidence="6">
    <location>
        <position position="85"/>
    </location>
</feature>
<gene>
    <name evidence="6 7" type="primary">nfi</name>
    <name evidence="7" type="ORF">Lmac_1492</name>
</gene>
<protein>
    <recommendedName>
        <fullName evidence="6">Endonuclease V</fullName>
        <ecNumber evidence="6">3.1.21.7</ecNumber>
    </recommendedName>
    <alternativeName>
        <fullName evidence="6">Deoxyinosine 3'endonuclease</fullName>
    </alternativeName>
    <alternativeName>
        <fullName evidence="6">Deoxyribonuclease V</fullName>
        <shortName evidence="6">DNase V</shortName>
    </alternativeName>
</protein>
<dbReference type="GO" id="GO:0016891">
    <property type="term" value="F:RNA endonuclease activity producing 5'-phosphomonoesters, hydrolytic mechanism"/>
    <property type="evidence" value="ECO:0007669"/>
    <property type="project" value="TreeGrafter"/>
</dbReference>
<comment type="subcellular location">
    <subcellularLocation>
        <location evidence="1 6">Cytoplasm</location>
    </subcellularLocation>
</comment>
<comment type="similarity">
    <text evidence="6">Belongs to the endonuclease V family.</text>
</comment>
<keyword evidence="3 6" id="KW-0540">Nuclease</keyword>
<feature type="binding site" evidence="6">
    <location>
        <position position="115"/>
    </location>
    <ligand>
        <name>Mg(2+)</name>
        <dbReference type="ChEBI" id="CHEBI:18420"/>
    </ligand>
</feature>
<organism evidence="7 8">
    <name type="scientific">Legionella maceachernii</name>
    <dbReference type="NCBI Taxonomy" id="466"/>
    <lineage>
        <taxon>Bacteria</taxon>
        <taxon>Pseudomonadati</taxon>
        <taxon>Pseudomonadota</taxon>
        <taxon>Gammaproteobacteria</taxon>
        <taxon>Legionellales</taxon>
        <taxon>Legionellaceae</taxon>
        <taxon>Legionella</taxon>
    </lineage>
</organism>
<dbReference type="OrthoDB" id="9790916at2"/>
<reference evidence="7 8" key="1">
    <citation type="submission" date="2015-11" db="EMBL/GenBank/DDBJ databases">
        <title>Genomic analysis of 38 Legionella species identifies large and diverse effector repertoires.</title>
        <authorList>
            <person name="Burstein D."/>
            <person name="Amaro F."/>
            <person name="Zusman T."/>
            <person name="Lifshitz Z."/>
            <person name="Cohen O."/>
            <person name="Gilbert J.A."/>
            <person name="Pupko T."/>
            <person name="Shuman H.A."/>
            <person name="Segal G."/>
        </authorList>
    </citation>
    <scope>NUCLEOTIDE SEQUENCE [LARGE SCALE GENOMIC DNA]</scope>
    <source>
        <strain evidence="7 8">PX-1-G2-E2</strain>
    </source>
</reference>
<dbReference type="Gene3D" id="3.30.2170.10">
    <property type="entry name" value="archaeoglobus fulgidus dsm 4304 superfamily"/>
    <property type="match status" value="1"/>
</dbReference>
<keyword evidence="6" id="KW-0234">DNA repair</keyword>
<evidence type="ECO:0000313" key="8">
    <source>
        <dbReference type="Proteomes" id="UP000054908"/>
    </source>
</evidence>
<dbReference type="STRING" id="466.Lmac_1492"/>
<keyword evidence="4 6" id="KW-0255">Endonuclease</keyword>
<evidence type="ECO:0000256" key="1">
    <source>
        <dbReference type="ARBA" id="ARBA00004496"/>
    </source>
</evidence>
<evidence type="ECO:0000313" key="7">
    <source>
        <dbReference type="EMBL" id="KTD26244.1"/>
    </source>
</evidence>
<dbReference type="EMBL" id="LNYL01000038">
    <property type="protein sequence ID" value="KTD26244.1"/>
    <property type="molecule type" value="Genomic_DNA"/>
</dbReference>
<comment type="cofactor">
    <cofactor evidence="6">
        <name>Mg(2+)</name>
        <dbReference type="ChEBI" id="CHEBI:18420"/>
    </cofactor>
</comment>
<dbReference type="GO" id="GO:0003727">
    <property type="term" value="F:single-stranded RNA binding"/>
    <property type="evidence" value="ECO:0007669"/>
    <property type="project" value="TreeGrafter"/>
</dbReference>
<dbReference type="NCBIfam" id="NF008629">
    <property type="entry name" value="PRK11617.1"/>
    <property type="match status" value="1"/>
</dbReference>
<comment type="function">
    <text evidence="6">DNA repair enzyme involved in the repair of deaminated bases. Selectively cleaves double-stranded DNA at the second phosphodiester bond 3' to a deoxyinosine leaving behind the intact lesion on the nicked DNA.</text>
</comment>
<keyword evidence="5 6" id="KW-0378">Hydrolase</keyword>
<keyword evidence="8" id="KW-1185">Reference proteome</keyword>
<feature type="binding site" evidence="6">
    <location>
        <position position="47"/>
    </location>
    <ligand>
        <name>Mg(2+)</name>
        <dbReference type="ChEBI" id="CHEBI:18420"/>
    </ligand>
</feature>
<evidence type="ECO:0000256" key="2">
    <source>
        <dbReference type="ARBA" id="ARBA00022490"/>
    </source>
</evidence>
<dbReference type="PANTHER" id="PTHR28511:SF1">
    <property type="entry name" value="ENDONUCLEASE V"/>
    <property type="match status" value="1"/>
</dbReference>
<dbReference type="EC" id="3.1.21.7" evidence="6"/>
<dbReference type="GO" id="GO:0000287">
    <property type="term" value="F:magnesium ion binding"/>
    <property type="evidence" value="ECO:0007669"/>
    <property type="project" value="UniProtKB-UniRule"/>
</dbReference>
<keyword evidence="6" id="KW-0460">Magnesium</keyword>
<dbReference type="GO" id="GO:0005737">
    <property type="term" value="C:cytoplasm"/>
    <property type="evidence" value="ECO:0007669"/>
    <property type="project" value="UniProtKB-SubCell"/>
</dbReference>
<evidence type="ECO:0000256" key="3">
    <source>
        <dbReference type="ARBA" id="ARBA00022722"/>
    </source>
</evidence>
<dbReference type="PATRIC" id="fig|466.6.peg.1572"/>
<dbReference type="RefSeq" id="WP_058452263.1">
    <property type="nucleotide sequence ID" value="NZ_CAAAIB010000001.1"/>
</dbReference>
<keyword evidence="6" id="KW-0479">Metal-binding</keyword>
<dbReference type="Proteomes" id="UP000054908">
    <property type="component" value="Unassembled WGS sequence"/>
</dbReference>
<dbReference type="CDD" id="cd06559">
    <property type="entry name" value="Endonuclease_V"/>
    <property type="match status" value="1"/>
</dbReference>
<keyword evidence="6" id="KW-0227">DNA damage</keyword>
<evidence type="ECO:0000256" key="6">
    <source>
        <dbReference type="HAMAP-Rule" id="MF_00801"/>
    </source>
</evidence>
<name>A0A0W0W148_9GAMM</name>
<dbReference type="Pfam" id="PF04493">
    <property type="entry name" value="Endonuclease_5"/>
    <property type="match status" value="1"/>
</dbReference>
<dbReference type="GO" id="GO:0006281">
    <property type="term" value="P:DNA repair"/>
    <property type="evidence" value="ECO:0007669"/>
    <property type="project" value="UniProtKB-UniRule"/>
</dbReference>
<dbReference type="PANTHER" id="PTHR28511">
    <property type="entry name" value="ENDONUCLEASE V"/>
    <property type="match status" value="1"/>
</dbReference>
<comment type="catalytic activity">
    <reaction evidence="6">
        <text>Endonucleolytic cleavage at apurinic or apyrimidinic sites to products with a 5'-phosphate.</text>
        <dbReference type="EC" id="3.1.21.7"/>
    </reaction>
</comment>
<evidence type="ECO:0000256" key="5">
    <source>
        <dbReference type="ARBA" id="ARBA00022801"/>
    </source>
</evidence>